<dbReference type="InterPro" id="IPR012699">
    <property type="entry name" value="PhnN"/>
</dbReference>
<feature type="binding site" evidence="6">
    <location>
        <begin position="12"/>
        <end position="19"/>
    </location>
    <ligand>
        <name>ATP</name>
        <dbReference type="ChEBI" id="CHEBI:30616"/>
    </ligand>
</feature>
<keyword evidence="8" id="KW-0418">Kinase</keyword>
<dbReference type="Gene3D" id="3.40.50.300">
    <property type="entry name" value="P-loop containing nucleotide triphosphate hydrolases"/>
    <property type="match status" value="1"/>
</dbReference>
<accession>A0A844CV83</accession>
<dbReference type="OrthoDB" id="341217at2"/>
<dbReference type="GO" id="GO:0005829">
    <property type="term" value="C:cytosol"/>
    <property type="evidence" value="ECO:0007669"/>
    <property type="project" value="TreeGrafter"/>
</dbReference>
<comment type="similarity">
    <text evidence="6">Belongs to the ribose 1,5-bisphosphokinase family.</text>
</comment>
<dbReference type="PANTHER" id="PTHR23117:SF8">
    <property type="entry name" value="RIBOSE 1,5-BISPHOSPHATE PHOSPHOKINASE PHNN"/>
    <property type="match status" value="1"/>
</dbReference>
<evidence type="ECO:0000256" key="4">
    <source>
        <dbReference type="ARBA" id="ARBA00022741"/>
    </source>
</evidence>
<dbReference type="EMBL" id="SZWE01000001">
    <property type="protein sequence ID" value="MRU15959.1"/>
    <property type="molecule type" value="Genomic_DNA"/>
</dbReference>
<dbReference type="Pfam" id="PF13238">
    <property type="entry name" value="AAA_18"/>
    <property type="match status" value="1"/>
</dbReference>
<keyword evidence="5 6" id="KW-0067">ATP-binding</keyword>
<evidence type="ECO:0000259" key="7">
    <source>
        <dbReference type="SMART" id="SM00072"/>
    </source>
</evidence>
<evidence type="ECO:0000313" key="8">
    <source>
        <dbReference type="EMBL" id="MRU15959.1"/>
    </source>
</evidence>
<name>A0A844CV83_9RHOB</name>
<dbReference type="EC" id="2.7.4.23" evidence="6"/>
<proteinExistence type="inferred from homology"/>
<sequence>MIQRGRLIGVVGPSGVGKDTVMRALSDACPELGLVRRVITRSGGAVGEDCDVVSRAEFDTRRARGEFALHWQAHGLHYGVPGKVGRQLAGGKDLLVNLSRSVLLEAQDRFPGFLTLVLTASEEVLRERLLQRGRESRSEIAGRLERRNFAIPEGLNRVIEIRNEGCLEDTVQAARAALYPENDCRVI</sequence>
<dbReference type="GO" id="GO:0019634">
    <property type="term" value="P:organic phosphonate metabolic process"/>
    <property type="evidence" value="ECO:0007669"/>
    <property type="project" value="UniProtKB-UniRule"/>
</dbReference>
<dbReference type="AlphaFoldDB" id="A0A844CV83"/>
<dbReference type="HAMAP" id="MF_00836">
    <property type="entry name" value="PhnN"/>
    <property type="match status" value="1"/>
</dbReference>
<gene>
    <name evidence="6 8" type="primary">phnN</name>
    <name evidence="8" type="ORF">FDP25_11025</name>
</gene>
<dbReference type="GO" id="GO:0033863">
    <property type="term" value="F:ribose 1,5-bisphosphate phosphokinase activity"/>
    <property type="evidence" value="ECO:0007669"/>
    <property type="project" value="UniProtKB-UniRule"/>
</dbReference>
<keyword evidence="4 6" id="KW-0547">Nucleotide-binding</keyword>
<dbReference type="GO" id="GO:0006015">
    <property type="term" value="P:5-phosphoribose 1-diphosphate biosynthetic process"/>
    <property type="evidence" value="ECO:0007669"/>
    <property type="project" value="UniProtKB-UniRule"/>
</dbReference>
<dbReference type="PANTHER" id="PTHR23117">
    <property type="entry name" value="GUANYLATE KINASE-RELATED"/>
    <property type="match status" value="1"/>
</dbReference>
<comment type="catalytic activity">
    <reaction evidence="1 6">
        <text>alpha-D-ribose 1,5-bisphosphate + ATP = 5-phospho-alpha-D-ribose 1-diphosphate + ADP</text>
        <dbReference type="Rhea" id="RHEA:20109"/>
        <dbReference type="ChEBI" id="CHEBI:30616"/>
        <dbReference type="ChEBI" id="CHEBI:58017"/>
        <dbReference type="ChEBI" id="CHEBI:68688"/>
        <dbReference type="ChEBI" id="CHEBI:456216"/>
        <dbReference type="EC" id="2.7.4.23"/>
    </reaction>
</comment>
<comment type="function">
    <text evidence="6">Catalyzes the phosphorylation of ribose 1,5-bisphosphate to 5-phospho-D-ribosyl alpha-1-diphosphate (PRPP).</text>
</comment>
<dbReference type="InterPro" id="IPR027417">
    <property type="entry name" value="P-loop_NTPase"/>
</dbReference>
<organism evidence="8 9">
    <name type="scientific">Roseovarius bejariae</name>
    <dbReference type="NCBI Taxonomy" id="2576383"/>
    <lineage>
        <taxon>Bacteria</taxon>
        <taxon>Pseudomonadati</taxon>
        <taxon>Pseudomonadota</taxon>
        <taxon>Alphaproteobacteria</taxon>
        <taxon>Rhodobacterales</taxon>
        <taxon>Roseobacteraceae</taxon>
        <taxon>Roseovarius</taxon>
    </lineage>
</organism>
<evidence type="ECO:0000256" key="2">
    <source>
        <dbReference type="ARBA" id="ARBA00005069"/>
    </source>
</evidence>
<evidence type="ECO:0000313" key="9">
    <source>
        <dbReference type="Proteomes" id="UP000564704"/>
    </source>
</evidence>
<dbReference type="UniPathway" id="UPA00087">
    <property type="reaction ID" value="UER00175"/>
</dbReference>
<feature type="domain" description="Guanylate kinase/L-type calcium channel beta subunit" evidence="7">
    <location>
        <begin position="4"/>
        <end position="175"/>
    </location>
</feature>
<dbReference type="NCBIfam" id="TIGR02322">
    <property type="entry name" value="phosphon_PhnN"/>
    <property type="match status" value="1"/>
</dbReference>
<protein>
    <recommendedName>
        <fullName evidence="6">Ribose 1,5-bisphosphate phosphokinase PhnN</fullName>
        <ecNumber evidence="6">2.7.4.23</ecNumber>
    </recommendedName>
    <alternativeName>
        <fullName evidence="6">Ribose 1,5-bisphosphokinase</fullName>
    </alternativeName>
</protein>
<dbReference type="Proteomes" id="UP000564704">
    <property type="component" value="Unassembled WGS sequence"/>
</dbReference>
<dbReference type="GO" id="GO:0005524">
    <property type="term" value="F:ATP binding"/>
    <property type="evidence" value="ECO:0007669"/>
    <property type="project" value="UniProtKB-KW"/>
</dbReference>
<evidence type="ECO:0000256" key="6">
    <source>
        <dbReference type="HAMAP-Rule" id="MF_00836"/>
    </source>
</evidence>
<keyword evidence="3 6" id="KW-0808">Transferase</keyword>
<evidence type="ECO:0000256" key="3">
    <source>
        <dbReference type="ARBA" id="ARBA00022679"/>
    </source>
</evidence>
<comment type="caution">
    <text evidence="8">The sequence shown here is derived from an EMBL/GenBank/DDBJ whole genome shotgun (WGS) entry which is preliminary data.</text>
</comment>
<dbReference type="RefSeq" id="WP_154151679.1">
    <property type="nucleotide sequence ID" value="NZ_SZWE01000001.1"/>
</dbReference>
<dbReference type="InterPro" id="IPR008145">
    <property type="entry name" value="GK/Ca_channel_bsu"/>
</dbReference>
<dbReference type="SUPFAM" id="SSF52540">
    <property type="entry name" value="P-loop containing nucleoside triphosphate hydrolases"/>
    <property type="match status" value="1"/>
</dbReference>
<comment type="pathway">
    <text evidence="2 6">Metabolic intermediate biosynthesis; 5-phospho-alpha-D-ribose 1-diphosphate biosynthesis; 5-phospho-alpha-D-ribose 1-diphosphate from D-ribose 5-phosphate (route II): step 3/3.</text>
</comment>
<evidence type="ECO:0000256" key="5">
    <source>
        <dbReference type="ARBA" id="ARBA00022840"/>
    </source>
</evidence>
<evidence type="ECO:0000256" key="1">
    <source>
        <dbReference type="ARBA" id="ARBA00000373"/>
    </source>
</evidence>
<reference evidence="8 9" key="1">
    <citation type="submission" date="2019-05" db="EMBL/GenBank/DDBJ databases">
        <title>Roseovarius bejariae sp. nov., a moderately halophylic bacterium isolated from a saline soil in Rambla Salada (Murcia).</title>
        <authorList>
            <person name="Castro D.J."/>
            <person name="Gomez-Altuve A."/>
            <person name="Reina J.C."/>
            <person name="Rodriguez M."/>
            <person name="Sampedro I."/>
            <person name="Llamas I."/>
            <person name="Martinez-Checa F."/>
        </authorList>
    </citation>
    <scope>NUCLEOTIDE SEQUENCE [LARGE SCALE GENOMIC DNA]</scope>
    <source>
        <strain evidence="8 9">A21</strain>
    </source>
</reference>
<dbReference type="SMART" id="SM00072">
    <property type="entry name" value="GuKc"/>
    <property type="match status" value="1"/>
</dbReference>
<keyword evidence="9" id="KW-1185">Reference proteome</keyword>